<dbReference type="EMBL" id="QSAQ01000095">
    <property type="protein sequence ID" value="RGW62315.1"/>
    <property type="molecule type" value="Genomic_DNA"/>
</dbReference>
<evidence type="ECO:0000313" key="2">
    <source>
        <dbReference type="Proteomes" id="UP000286077"/>
    </source>
</evidence>
<dbReference type="Proteomes" id="UP000286077">
    <property type="component" value="Unassembled WGS sequence"/>
</dbReference>
<sequence>MVEIEGVPYWTDAIGQIPFALNEYRNVFERSKNSEIAAGETIDIGKKFGDESLMNIIFPSPDYSNGYDNAMIVRAVNWAKKRYRLTPTRMPNGQYEMRVGKTSYSPKNMRAYTIKKKK</sequence>
<organism evidence="1 2">
    <name type="scientific">Segatella copri</name>
    <dbReference type="NCBI Taxonomy" id="165179"/>
    <lineage>
        <taxon>Bacteria</taxon>
        <taxon>Pseudomonadati</taxon>
        <taxon>Bacteroidota</taxon>
        <taxon>Bacteroidia</taxon>
        <taxon>Bacteroidales</taxon>
        <taxon>Prevotellaceae</taxon>
        <taxon>Segatella</taxon>
    </lineage>
</organism>
<protein>
    <submittedName>
        <fullName evidence="1">Uncharacterized protein</fullName>
    </submittedName>
</protein>
<reference evidence="1 2" key="1">
    <citation type="submission" date="2018-08" db="EMBL/GenBank/DDBJ databases">
        <title>A genome reference for cultivated species of the human gut microbiota.</title>
        <authorList>
            <person name="Zou Y."/>
            <person name="Xue W."/>
            <person name="Luo G."/>
        </authorList>
    </citation>
    <scope>NUCLEOTIDE SEQUENCE [LARGE SCALE GENOMIC DNA]</scope>
    <source>
        <strain evidence="1 2">AF11-14</strain>
    </source>
</reference>
<accession>A0AA92U0S4</accession>
<gene>
    <name evidence="1" type="ORF">DWV60_16450</name>
</gene>
<evidence type="ECO:0000313" key="1">
    <source>
        <dbReference type="EMBL" id="RGW62315.1"/>
    </source>
</evidence>
<proteinExistence type="predicted"/>
<dbReference type="AlphaFoldDB" id="A0AA92U0S4"/>
<name>A0AA92U0S4_9BACT</name>
<comment type="caution">
    <text evidence="1">The sequence shown here is derived from an EMBL/GenBank/DDBJ whole genome shotgun (WGS) entry which is preliminary data.</text>
</comment>
<dbReference type="RefSeq" id="WP_118142068.1">
    <property type="nucleotide sequence ID" value="NZ_QSAQ01000095.1"/>
</dbReference>